<reference evidence="6 7" key="1">
    <citation type="submission" date="2021-04" db="EMBL/GenBank/DDBJ databases">
        <authorList>
            <person name="Rakotoarivonina H."/>
        </authorList>
    </citation>
    <scope>NUCLEOTIDE SEQUENCE [LARGE SCALE GENOMIC DNA]</scope>
    <source>
        <strain evidence="6 7">XE</strain>
    </source>
</reference>
<sequence length="378" mass="41383">MKAVTYQGAHSIEVKEVADPRIERPDDIIVRLTASGICGSDLHLVHGMVPDLPKDFVIGHEPLGIVEEVGPEVTRVKKGDRVVIPFSVSCGECFYCRNGLESQCDNSNENAEIGAYFGFSDKGGGYPGAQAEYLRVPYGNYLPFRIPDDCELTDEQLVMIADVLTTSYWSAENAGVMPGDTVIVLGCGPIGLVTQKICWLMGAKRVIAVEPVGYRLEHARRTNNVETVAFESPKETGKLLKEMTRGGADIVIDCVGMEGKMTPVEYVETMLKMQGGSLGALITAAQAVRKGGLIQVTGLYGMRYNGFPYGEIYSRNITMKGGLAPVVHYMPVVYNLMKQGRLDPSDIVTHVMPLSEAKQGYEIFAQRKQHCIKVILRP</sequence>
<dbReference type="EMBL" id="CAJRAY010000001">
    <property type="protein sequence ID" value="CAG5076151.1"/>
    <property type="molecule type" value="Genomic_DNA"/>
</dbReference>
<dbReference type="InterPro" id="IPR013149">
    <property type="entry name" value="ADH-like_C"/>
</dbReference>
<feature type="domain" description="Alcohol dehydrogenase-like N-terminal" evidence="5">
    <location>
        <begin position="25"/>
        <end position="143"/>
    </location>
</feature>
<organism evidence="6 7">
    <name type="scientific">Thermobacillus xylanilyticus</name>
    <dbReference type="NCBI Taxonomy" id="76633"/>
    <lineage>
        <taxon>Bacteria</taxon>
        <taxon>Bacillati</taxon>
        <taxon>Bacillota</taxon>
        <taxon>Bacilli</taxon>
        <taxon>Bacillales</taxon>
        <taxon>Paenibacillaceae</taxon>
        <taxon>Thermobacillus</taxon>
    </lineage>
</organism>
<comment type="caution">
    <text evidence="6">The sequence shown here is derived from an EMBL/GenBank/DDBJ whole genome shotgun (WGS) entry which is preliminary data.</text>
</comment>
<evidence type="ECO:0000313" key="6">
    <source>
        <dbReference type="EMBL" id="CAG5076151.1"/>
    </source>
</evidence>
<name>A0ABM8UZ16_THEXY</name>
<dbReference type="InterPro" id="IPR036291">
    <property type="entry name" value="NAD(P)-bd_dom_sf"/>
</dbReference>
<evidence type="ECO:0000259" key="5">
    <source>
        <dbReference type="Pfam" id="PF08240"/>
    </source>
</evidence>
<keyword evidence="3" id="KW-0862">Zinc</keyword>
<dbReference type="Proteomes" id="UP000681526">
    <property type="component" value="Unassembled WGS sequence"/>
</dbReference>
<keyword evidence="7" id="KW-1185">Reference proteome</keyword>
<comment type="cofactor">
    <cofactor evidence="1">
        <name>Zn(2+)</name>
        <dbReference type="ChEBI" id="CHEBI:29105"/>
    </cofactor>
</comment>
<dbReference type="RefSeq" id="WP_015253032.1">
    <property type="nucleotide sequence ID" value="NZ_CAJRAY010000001.1"/>
</dbReference>
<dbReference type="Pfam" id="PF08240">
    <property type="entry name" value="ADH_N"/>
    <property type="match status" value="1"/>
</dbReference>
<dbReference type="PANTHER" id="PTHR42813:SF2">
    <property type="entry name" value="DEHYDROGENASE, ZINC-CONTAINING, PUTATIVE (AFU_ORTHOLOGUE AFUA_2G02810)-RELATED"/>
    <property type="match status" value="1"/>
</dbReference>
<protein>
    <submittedName>
        <fullName evidence="6">Zinc-type alcohol dehydrogenase-like protein AdhB</fullName>
    </submittedName>
</protein>
<keyword evidence="2" id="KW-0479">Metal-binding</keyword>
<evidence type="ECO:0000256" key="2">
    <source>
        <dbReference type="ARBA" id="ARBA00022723"/>
    </source>
</evidence>
<accession>A0ABM8UZ16</accession>
<dbReference type="SUPFAM" id="SSF51735">
    <property type="entry name" value="NAD(P)-binding Rossmann-fold domains"/>
    <property type="match status" value="1"/>
</dbReference>
<gene>
    <name evidence="6" type="primary">txxe 3845-adhB</name>
    <name evidence="6" type="ORF">TXXE_00025</name>
</gene>
<dbReference type="Gene3D" id="3.40.50.720">
    <property type="entry name" value="NAD(P)-binding Rossmann-like Domain"/>
    <property type="match status" value="1"/>
</dbReference>
<evidence type="ECO:0000259" key="4">
    <source>
        <dbReference type="Pfam" id="PF00107"/>
    </source>
</evidence>
<dbReference type="InterPro" id="IPR011032">
    <property type="entry name" value="GroES-like_sf"/>
</dbReference>
<evidence type="ECO:0000313" key="7">
    <source>
        <dbReference type="Proteomes" id="UP000681526"/>
    </source>
</evidence>
<feature type="domain" description="Alcohol dehydrogenase-like C-terminal" evidence="4">
    <location>
        <begin position="189"/>
        <end position="257"/>
    </location>
</feature>
<dbReference type="PANTHER" id="PTHR42813">
    <property type="entry name" value="ZINC-TYPE ALCOHOL DEHYDROGENASE-LIKE"/>
    <property type="match status" value="1"/>
</dbReference>
<dbReference type="CDD" id="cd08283">
    <property type="entry name" value="FDH_like_1"/>
    <property type="match status" value="1"/>
</dbReference>
<dbReference type="Pfam" id="PF00107">
    <property type="entry name" value="ADH_zinc_N"/>
    <property type="match status" value="1"/>
</dbReference>
<dbReference type="SUPFAM" id="SSF50129">
    <property type="entry name" value="GroES-like"/>
    <property type="match status" value="1"/>
</dbReference>
<evidence type="ECO:0000256" key="1">
    <source>
        <dbReference type="ARBA" id="ARBA00001947"/>
    </source>
</evidence>
<dbReference type="InterPro" id="IPR013154">
    <property type="entry name" value="ADH-like_N"/>
</dbReference>
<proteinExistence type="predicted"/>
<dbReference type="Gene3D" id="3.90.180.10">
    <property type="entry name" value="Medium-chain alcohol dehydrogenases, catalytic domain"/>
    <property type="match status" value="1"/>
</dbReference>
<evidence type="ECO:0000256" key="3">
    <source>
        <dbReference type="ARBA" id="ARBA00022833"/>
    </source>
</evidence>